<gene>
    <name evidence="2" type="ORF">B456_010G169100</name>
</gene>
<protein>
    <submittedName>
        <fullName evidence="2">Uncharacterized protein</fullName>
    </submittedName>
</protein>
<dbReference type="AlphaFoldDB" id="A0A0D2VBH3"/>
<accession>A0A0D2VBH3</accession>
<sequence>MSKLKSKQKGEIKNEKREKKNYSKSLASFIIFLYIHLQTHSSHLIPSPFIPNLKSKHICTADSGLVCNLQQYLHFMAKTSKNEEKKFQVREYIPFCLIVFMLIFV</sequence>
<feature type="region of interest" description="Disordered" evidence="1">
    <location>
        <begin position="1"/>
        <end position="20"/>
    </location>
</feature>
<evidence type="ECO:0000256" key="1">
    <source>
        <dbReference type="SAM" id="MobiDB-lite"/>
    </source>
</evidence>
<dbReference type="Proteomes" id="UP000032304">
    <property type="component" value="Chromosome 10"/>
</dbReference>
<reference evidence="2 3" key="1">
    <citation type="journal article" date="2012" name="Nature">
        <title>Repeated polyploidization of Gossypium genomes and the evolution of spinnable cotton fibres.</title>
        <authorList>
            <person name="Paterson A.H."/>
            <person name="Wendel J.F."/>
            <person name="Gundlach H."/>
            <person name="Guo H."/>
            <person name="Jenkins J."/>
            <person name="Jin D."/>
            <person name="Llewellyn D."/>
            <person name="Showmaker K.C."/>
            <person name="Shu S."/>
            <person name="Udall J."/>
            <person name="Yoo M.J."/>
            <person name="Byers R."/>
            <person name="Chen W."/>
            <person name="Doron-Faigenboim A."/>
            <person name="Duke M.V."/>
            <person name="Gong L."/>
            <person name="Grimwood J."/>
            <person name="Grover C."/>
            <person name="Grupp K."/>
            <person name="Hu G."/>
            <person name="Lee T.H."/>
            <person name="Li J."/>
            <person name="Lin L."/>
            <person name="Liu T."/>
            <person name="Marler B.S."/>
            <person name="Page J.T."/>
            <person name="Roberts A.W."/>
            <person name="Romanel E."/>
            <person name="Sanders W.S."/>
            <person name="Szadkowski E."/>
            <person name="Tan X."/>
            <person name="Tang H."/>
            <person name="Xu C."/>
            <person name="Wang J."/>
            <person name="Wang Z."/>
            <person name="Zhang D."/>
            <person name="Zhang L."/>
            <person name="Ashrafi H."/>
            <person name="Bedon F."/>
            <person name="Bowers J.E."/>
            <person name="Brubaker C.L."/>
            <person name="Chee P.W."/>
            <person name="Das S."/>
            <person name="Gingle A.R."/>
            <person name="Haigler C.H."/>
            <person name="Harker D."/>
            <person name="Hoffmann L.V."/>
            <person name="Hovav R."/>
            <person name="Jones D.C."/>
            <person name="Lemke C."/>
            <person name="Mansoor S."/>
            <person name="ur Rahman M."/>
            <person name="Rainville L.N."/>
            <person name="Rambani A."/>
            <person name="Reddy U.K."/>
            <person name="Rong J.K."/>
            <person name="Saranga Y."/>
            <person name="Scheffler B.E."/>
            <person name="Scheffler J.A."/>
            <person name="Stelly D.M."/>
            <person name="Triplett B.A."/>
            <person name="Van Deynze A."/>
            <person name="Vaslin M.F."/>
            <person name="Waghmare V.N."/>
            <person name="Walford S.A."/>
            <person name="Wright R.J."/>
            <person name="Zaki E.A."/>
            <person name="Zhang T."/>
            <person name="Dennis E.S."/>
            <person name="Mayer K.F."/>
            <person name="Peterson D.G."/>
            <person name="Rokhsar D.S."/>
            <person name="Wang X."/>
            <person name="Schmutz J."/>
        </authorList>
    </citation>
    <scope>NUCLEOTIDE SEQUENCE [LARGE SCALE GENOMIC DNA]</scope>
</reference>
<organism evidence="2 3">
    <name type="scientific">Gossypium raimondii</name>
    <name type="common">Peruvian cotton</name>
    <name type="synonym">Gossypium klotzschianum subsp. raimondii</name>
    <dbReference type="NCBI Taxonomy" id="29730"/>
    <lineage>
        <taxon>Eukaryota</taxon>
        <taxon>Viridiplantae</taxon>
        <taxon>Streptophyta</taxon>
        <taxon>Embryophyta</taxon>
        <taxon>Tracheophyta</taxon>
        <taxon>Spermatophyta</taxon>
        <taxon>Magnoliopsida</taxon>
        <taxon>eudicotyledons</taxon>
        <taxon>Gunneridae</taxon>
        <taxon>Pentapetalae</taxon>
        <taxon>rosids</taxon>
        <taxon>malvids</taxon>
        <taxon>Malvales</taxon>
        <taxon>Malvaceae</taxon>
        <taxon>Malvoideae</taxon>
        <taxon>Gossypium</taxon>
    </lineage>
</organism>
<keyword evidence="3" id="KW-1185">Reference proteome</keyword>
<proteinExistence type="predicted"/>
<dbReference type="EMBL" id="CM001749">
    <property type="protein sequence ID" value="KJB66990.1"/>
    <property type="molecule type" value="Genomic_DNA"/>
</dbReference>
<evidence type="ECO:0000313" key="2">
    <source>
        <dbReference type="EMBL" id="KJB66990.1"/>
    </source>
</evidence>
<feature type="compositionally biased region" description="Basic and acidic residues" evidence="1">
    <location>
        <begin position="8"/>
        <end position="20"/>
    </location>
</feature>
<evidence type="ECO:0000313" key="3">
    <source>
        <dbReference type="Proteomes" id="UP000032304"/>
    </source>
</evidence>
<dbReference type="Gramene" id="KJB66990">
    <property type="protein sequence ID" value="KJB66990"/>
    <property type="gene ID" value="B456_010G169100"/>
</dbReference>
<name>A0A0D2VBH3_GOSRA</name>